<evidence type="ECO:0000313" key="4">
    <source>
        <dbReference type="Proteomes" id="UP000317494"/>
    </source>
</evidence>
<name>A0A507CUQ9_9FUNG</name>
<dbReference type="Proteomes" id="UP000317494">
    <property type="component" value="Unassembled WGS sequence"/>
</dbReference>
<feature type="region of interest" description="Disordered" evidence="1">
    <location>
        <begin position="249"/>
        <end position="283"/>
    </location>
</feature>
<keyword evidence="4" id="KW-1185">Reference proteome</keyword>
<proteinExistence type="predicted"/>
<accession>A0A507CUQ9</accession>
<sequence length="313" mass="35246">MILLESVNHSSDSDGTSPKMDGIYTPAISNSALSTKTEETPLENHQTRNTIMDIRRLHDLQDENESLRLQLHKVVAQLANTEFTFAEKLDRMNLAHLMEIERLQTEHQADVADLKSTIFSLKEDLQKSRDDITKSAVSLHTYGAASPTDTSSLNRLPAAPATPNGTPIIARDWETRKLQMTNHREKERLSQELVSSMKRAMDLQNKIGQVEDELMLITTKYQDAVESADMLQKENEDLKQKVDELQQQNLSLSDDEDDRTFTNDSATHSPIMPSKSVSSVRNDNDSVHEFSGIRIGKPAKNHLDLLDLDDLGL</sequence>
<evidence type="ECO:0000313" key="3">
    <source>
        <dbReference type="EMBL" id="TPX42922.1"/>
    </source>
</evidence>
<organism evidence="3 4">
    <name type="scientific">Synchytrium endobioticum</name>
    <dbReference type="NCBI Taxonomy" id="286115"/>
    <lineage>
        <taxon>Eukaryota</taxon>
        <taxon>Fungi</taxon>
        <taxon>Fungi incertae sedis</taxon>
        <taxon>Chytridiomycota</taxon>
        <taxon>Chytridiomycota incertae sedis</taxon>
        <taxon>Chytridiomycetes</taxon>
        <taxon>Synchytriales</taxon>
        <taxon>Synchytriaceae</taxon>
        <taxon>Synchytrium</taxon>
    </lineage>
</organism>
<dbReference type="EMBL" id="QEAN01000216">
    <property type="protein sequence ID" value="TPX42922.1"/>
    <property type="molecule type" value="Genomic_DNA"/>
</dbReference>
<gene>
    <name evidence="2" type="ORF">SeLEV6574_g06014</name>
    <name evidence="3" type="ORF">SeMB42_g04940</name>
</gene>
<reference evidence="4 5" key="1">
    <citation type="journal article" date="2019" name="Sci. Rep.">
        <title>Comparative genomics of chytrid fungi reveal insights into the obligate biotrophic and pathogenic lifestyle of Synchytrium endobioticum.</title>
        <authorList>
            <person name="van de Vossenberg B.T.L.H."/>
            <person name="Warris S."/>
            <person name="Nguyen H.D.T."/>
            <person name="van Gent-Pelzer M.P.E."/>
            <person name="Joly D.L."/>
            <person name="van de Geest H.C."/>
            <person name="Bonants P.J.M."/>
            <person name="Smith D.S."/>
            <person name="Levesque C.A."/>
            <person name="van der Lee T.A.J."/>
        </authorList>
    </citation>
    <scope>NUCLEOTIDE SEQUENCE [LARGE SCALE GENOMIC DNA]</scope>
    <source>
        <strain evidence="2 5">LEV6574</strain>
        <strain evidence="3 4">MB42</strain>
    </source>
</reference>
<comment type="caution">
    <text evidence="3">The sequence shown here is derived from an EMBL/GenBank/DDBJ whole genome shotgun (WGS) entry which is preliminary data.</text>
</comment>
<dbReference type="VEuPathDB" id="FungiDB:SeMB42_g04940"/>
<evidence type="ECO:0000313" key="5">
    <source>
        <dbReference type="Proteomes" id="UP000320475"/>
    </source>
</evidence>
<dbReference type="Proteomes" id="UP000320475">
    <property type="component" value="Unassembled WGS sequence"/>
</dbReference>
<dbReference type="AlphaFoldDB" id="A0A507CUQ9"/>
<protein>
    <submittedName>
        <fullName evidence="3">Uncharacterized protein</fullName>
    </submittedName>
</protein>
<dbReference type="OrthoDB" id="10540029at2759"/>
<evidence type="ECO:0000256" key="1">
    <source>
        <dbReference type="SAM" id="MobiDB-lite"/>
    </source>
</evidence>
<evidence type="ECO:0000313" key="2">
    <source>
        <dbReference type="EMBL" id="TPX41595.1"/>
    </source>
</evidence>
<feature type="region of interest" description="Disordered" evidence="1">
    <location>
        <begin position="145"/>
        <end position="167"/>
    </location>
</feature>
<dbReference type="EMBL" id="QEAM01000312">
    <property type="protein sequence ID" value="TPX41595.1"/>
    <property type="molecule type" value="Genomic_DNA"/>
</dbReference>